<organism evidence="1 2">
    <name type="scientific">Nesidiocoris tenuis</name>
    <dbReference type="NCBI Taxonomy" id="355587"/>
    <lineage>
        <taxon>Eukaryota</taxon>
        <taxon>Metazoa</taxon>
        <taxon>Ecdysozoa</taxon>
        <taxon>Arthropoda</taxon>
        <taxon>Hexapoda</taxon>
        <taxon>Insecta</taxon>
        <taxon>Pterygota</taxon>
        <taxon>Neoptera</taxon>
        <taxon>Paraneoptera</taxon>
        <taxon>Hemiptera</taxon>
        <taxon>Heteroptera</taxon>
        <taxon>Panheteroptera</taxon>
        <taxon>Cimicomorpha</taxon>
        <taxon>Miridae</taxon>
        <taxon>Dicyphina</taxon>
        <taxon>Nesidiocoris</taxon>
    </lineage>
</organism>
<keyword evidence="2" id="KW-1185">Reference proteome</keyword>
<name>A0A6H5GDN2_9HEMI</name>
<reference evidence="1 2" key="1">
    <citation type="submission" date="2020-02" db="EMBL/GenBank/DDBJ databases">
        <authorList>
            <person name="Ferguson B K."/>
        </authorList>
    </citation>
    <scope>NUCLEOTIDE SEQUENCE [LARGE SCALE GENOMIC DNA]</scope>
</reference>
<sequence>MVPLPRKQQCLNTSCRRLSFSFCILIMDNQLIGKDIRSGQGTHHYLNRGCGIFQTKIRIFHESPNQTS</sequence>
<dbReference type="EMBL" id="CADCXU010009832">
    <property type="protein sequence ID" value="CAB0000725.1"/>
    <property type="molecule type" value="Genomic_DNA"/>
</dbReference>
<evidence type="ECO:0000313" key="1">
    <source>
        <dbReference type="EMBL" id="CAB0000725.1"/>
    </source>
</evidence>
<proteinExistence type="predicted"/>
<feature type="non-terminal residue" evidence="1">
    <location>
        <position position="68"/>
    </location>
</feature>
<accession>A0A6H5GDN2</accession>
<dbReference type="Proteomes" id="UP000479000">
    <property type="component" value="Unassembled WGS sequence"/>
</dbReference>
<dbReference type="AlphaFoldDB" id="A0A6H5GDN2"/>
<gene>
    <name evidence="1" type="ORF">NTEN_LOCUS6512</name>
</gene>
<evidence type="ECO:0000313" key="2">
    <source>
        <dbReference type="Proteomes" id="UP000479000"/>
    </source>
</evidence>
<protein>
    <submittedName>
        <fullName evidence="1">Uncharacterized protein</fullName>
    </submittedName>
</protein>